<gene>
    <name evidence="1" type="ORF">FRUB_10320</name>
</gene>
<evidence type="ECO:0000313" key="2">
    <source>
        <dbReference type="Proteomes" id="UP000214646"/>
    </source>
</evidence>
<proteinExistence type="predicted"/>
<dbReference type="Proteomes" id="UP000214646">
    <property type="component" value="Unassembled WGS sequence"/>
</dbReference>
<accession>A0A225DB36</accession>
<sequence length="68" mass="7046">MASIASVLPGDTTHEDWMGVDLPWVAVSDAVLRLPGLSTGADLETAEAMGRGIPVFHSVADVIAWANG</sequence>
<reference evidence="2" key="1">
    <citation type="submission" date="2017-06" db="EMBL/GenBank/DDBJ databases">
        <title>Genome analysis of Fimbriiglobus ruber SP5, the first member of the order Planctomycetales with confirmed chitinolytic capability.</title>
        <authorList>
            <person name="Ravin N.V."/>
            <person name="Rakitin A.L."/>
            <person name="Ivanova A.A."/>
            <person name="Beletsky A.V."/>
            <person name="Kulichevskaya I.S."/>
            <person name="Mardanov A.V."/>
            <person name="Dedysh S.N."/>
        </authorList>
    </citation>
    <scope>NUCLEOTIDE SEQUENCE [LARGE SCALE GENOMIC DNA]</scope>
    <source>
        <strain evidence="2">SP5</strain>
    </source>
</reference>
<comment type="caution">
    <text evidence="1">The sequence shown here is derived from an EMBL/GenBank/DDBJ whole genome shotgun (WGS) entry which is preliminary data.</text>
</comment>
<protein>
    <submittedName>
        <fullName evidence="1">Uncharacterized protein</fullName>
    </submittedName>
</protein>
<name>A0A225DB36_9BACT</name>
<keyword evidence="2" id="KW-1185">Reference proteome</keyword>
<evidence type="ECO:0000313" key="1">
    <source>
        <dbReference type="EMBL" id="OWK34349.1"/>
    </source>
</evidence>
<dbReference type="EMBL" id="NIDE01000020">
    <property type="protein sequence ID" value="OWK34349.1"/>
    <property type="molecule type" value="Genomic_DNA"/>
</dbReference>
<organism evidence="1 2">
    <name type="scientific">Fimbriiglobus ruber</name>
    <dbReference type="NCBI Taxonomy" id="1908690"/>
    <lineage>
        <taxon>Bacteria</taxon>
        <taxon>Pseudomonadati</taxon>
        <taxon>Planctomycetota</taxon>
        <taxon>Planctomycetia</taxon>
        <taxon>Gemmatales</taxon>
        <taxon>Gemmataceae</taxon>
        <taxon>Fimbriiglobus</taxon>
    </lineage>
</organism>
<dbReference type="Gene3D" id="3.40.50.10400">
    <property type="entry name" value="Hypothetical protein PA1492"/>
    <property type="match status" value="1"/>
</dbReference>
<dbReference type="AlphaFoldDB" id="A0A225DB36"/>